<dbReference type="PANTHER" id="PTHR30217:SF6">
    <property type="entry name" value="TRNA HYDROXYLATION PROTEIN P"/>
    <property type="match status" value="1"/>
</dbReference>
<dbReference type="InterPro" id="IPR051454">
    <property type="entry name" value="RNA/ubiquinone_mod_enzymes"/>
</dbReference>
<evidence type="ECO:0000256" key="2">
    <source>
        <dbReference type="ARBA" id="ARBA00022801"/>
    </source>
</evidence>
<dbReference type="GO" id="GO:0008233">
    <property type="term" value="F:peptidase activity"/>
    <property type="evidence" value="ECO:0007669"/>
    <property type="project" value="UniProtKB-KW"/>
</dbReference>
<proteinExistence type="inferred from homology"/>
<dbReference type="Pfam" id="PF01136">
    <property type="entry name" value="Peptidase_U32"/>
    <property type="match status" value="1"/>
</dbReference>
<dbReference type="eggNOG" id="COG0826">
    <property type="taxonomic scope" value="Bacteria"/>
</dbReference>
<keyword evidence="1" id="KW-0645">Protease</keyword>
<dbReference type="EMBL" id="ABXA01000019">
    <property type="protein sequence ID" value="EEB36422.1"/>
    <property type="molecule type" value="Genomic_DNA"/>
</dbReference>
<dbReference type="PANTHER" id="PTHR30217">
    <property type="entry name" value="PEPTIDASE U32 FAMILY"/>
    <property type="match status" value="1"/>
</dbReference>
<reference evidence="5 6" key="1">
    <citation type="submission" date="2008-09" db="EMBL/GenBank/DDBJ databases">
        <authorList>
            <person name="Fulton L."/>
            <person name="Clifton S."/>
            <person name="Fulton B."/>
            <person name="Xu J."/>
            <person name="Minx P."/>
            <person name="Pepin K.H."/>
            <person name="Johnson M."/>
            <person name="Thiruvilangam P."/>
            <person name="Bhonagiri V."/>
            <person name="Nash W.E."/>
            <person name="Mardis E.R."/>
            <person name="Wilson R.K."/>
        </authorList>
    </citation>
    <scope>NUCLEOTIDE SEQUENCE [LARGE SCALE GENOMIC DNA]</scope>
    <source>
        <strain evidence="5 6">DSM 7454</strain>
    </source>
</reference>
<dbReference type="STRING" id="561177.ANHYDRO_00722"/>
<protein>
    <submittedName>
        <fullName evidence="5">Peptidase, U32 family</fullName>
        <ecNumber evidence="5">3.4.-.-</ecNumber>
    </submittedName>
</protein>
<dbReference type="GO" id="GO:0006508">
    <property type="term" value="P:proteolysis"/>
    <property type="evidence" value="ECO:0007669"/>
    <property type="project" value="UniProtKB-KW"/>
</dbReference>
<evidence type="ECO:0000256" key="3">
    <source>
        <dbReference type="ARBA" id="ARBA00038374"/>
    </source>
</evidence>
<accession>B6W823</accession>
<dbReference type="RefSeq" id="WP_004813374.1">
    <property type="nucleotide sequence ID" value="NZ_ABXA01000019.1"/>
</dbReference>
<dbReference type="InterPro" id="IPR001539">
    <property type="entry name" value="Peptidase_U32"/>
</dbReference>
<gene>
    <name evidence="5" type="ORF">ANHYDRO_00722</name>
</gene>
<evidence type="ECO:0000313" key="5">
    <source>
        <dbReference type="EMBL" id="EEB36422.1"/>
    </source>
</evidence>
<name>B6W823_9FIRM</name>
<dbReference type="Pfam" id="PF16325">
    <property type="entry name" value="Peptidase_U32_C"/>
    <property type="match status" value="1"/>
</dbReference>
<dbReference type="PROSITE" id="PS01276">
    <property type="entry name" value="PEPTIDASE_U32"/>
    <property type="match status" value="1"/>
</dbReference>
<evidence type="ECO:0000313" key="6">
    <source>
        <dbReference type="Proteomes" id="UP000005451"/>
    </source>
</evidence>
<dbReference type="AlphaFoldDB" id="B6W823"/>
<evidence type="ECO:0000256" key="1">
    <source>
        <dbReference type="ARBA" id="ARBA00022670"/>
    </source>
</evidence>
<feature type="domain" description="Peptidase family U32 C-terminal" evidence="4">
    <location>
        <begin position="322"/>
        <end position="404"/>
    </location>
</feature>
<dbReference type="Gene3D" id="2.40.30.10">
    <property type="entry name" value="Translation factors"/>
    <property type="match status" value="1"/>
</dbReference>
<dbReference type="SUPFAM" id="SSF51569">
    <property type="entry name" value="Aldolase"/>
    <property type="match status" value="1"/>
</dbReference>
<keyword evidence="2 5" id="KW-0378">Hydrolase</keyword>
<sequence>MRDKVELLAPAGDMERLKTAIKFGADAVYLAGNNFGLRKNSKNFDENELKEAVDYAHKNNVRCHVTMNIVPHDKDLEGIIDYIKYLEKIGVDALIISDPGIFNIAKENSNIDLHISTQASVTNSHTINFWYKLGAKRVILARELSLEEIIEIRKNVPKDLEIECFIHGAMCISYSGRCLLSNYMTGRDANRGDCAHACRWKYSIQEEKRPGEYYPIGEDENGTFIMNSKDLCLIDEIDKLIEAGINSFKIEGRMKTVFYVATVIRSYRQAIDAYYNDSFDEKVAKKYLDEIKKASHRHFTKGFFYKKADSDSQIYENSSYIRGYDFIAVVLDYDKENKIAKLEERNKFILGDEVEIFGNSPEFIKFKIDNMKDSNGSDIEVANKAKQIVYIKIDHELEKGDMVRRKIKED</sequence>
<organism evidence="5 6">
    <name type="scientific">Anaerococcus hydrogenalis DSM 7454</name>
    <dbReference type="NCBI Taxonomy" id="561177"/>
    <lineage>
        <taxon>Bacteria</taxon>
        <taxon>Bacillati</taxon>
        <taxon>Bacillota</taxon>
        <taxon>Tissierellia</taxon>
        <taxon>Tissierellales</taxon>
        <taxon>Peptoniphilaceae</taxon>
        <taxon>Anaerococcus</taxon>
    </lineage>
</organism>
<reference evidence="5 6" key="2">
    <citation type="submission" date="2008-10" db="EMBL/GenBank/DDBJ databases">
        <title>Draft genome sequence of Anaerococcus hydrogenalis (DSM 7454).</title>
        <authorList>
            <person name="Sudarsanam P."/>
            <person name="Ley R."/>
            <person name="Guruge J."/>
            <person name="Turnbaugh P.J."/>
            <person name="Mahowald M."/>
            <person name="Liep D."/>
            <person name="Gordon J."/>
        </authorList>
    </citation>
    <scope>NUCLEOTIDE SEQUENCE [LARGE SCALE GENOMIC DNA]</scope>
    <source>
        <strain evidence="5 6">DSM 7454</strain>
    </source>
</reference>
<dbReference type="MEROPS" id="U32.002"/>
<dbReference type="InterPro" id="IPR032525">
    <property type="entry name" value="Peptidase_U32_C"/>
</dbReference>
<dbReference type="EC" id="3.4.-.-" evidence="5"/>
<comment type="similarity">
    <text evidence="3">Belongs to the peptidase U32 family.</text>
</comment>
<evidence type="ECO:0000259" key="4">
    <source>
        <dbReference type="Pfam" id="PF16325"/>
    </source>
</evidence>
<dbReference type="Proteomes" id="UP000005451">
    <property type="component" value="Unassembled WGS sequence"/>
</dbReference>
<comment type="caution">
    <text evidence="5">The sequence shown here is derived from an EMBL/GenBank/DDBJ whole genome shotgun (WGS) entry which is preliminary data.</text>
</comment>